<evidence type="ECO:0000256" key="1">
    <source>
        <dbReference type="SAM" id="MobiDB-lite"/>
    </source>
</evidence>
<accession>A0A836KTU7</accession>
<reference evidence="4" key="1">
    <citation type="journal article" date="2021" name="Microbiol. Resour. Announc.">
        <title>LGAAP: Leishmaniinae Genome Assembly and Annotation Pipeline.</title>
        <authorList>
            <person name="Almutairi H."/>
            <person name="Urbaniak M.D."/>
            <person name="Bates M.D."/>
            <person name="Jariyapan N."/>
            <person name="Kwakye-Nuako G."/>
            <person name="Thomaz-Soccol V."/>
            <person name="Al-Salem W.S."/>
            <person name="Dillon R.J."/>
            <person name="Bates P.A."/>
            <person name="Gatherer D."/>
        </authorList>
    </citation>
    <scope>NUCLEOTIDE SEQUENCE [LARGE SCALE GENOMIC DNA]</scope>
</reference>
<evidence type="ECO:0008006" key="5">
    <source>
        <dbReference type="Google" id="ProtNLM"/>
    </source>
</evidence>
<protein>
    <recommendedName>
        <fullName evidence="5">Transmembrane protein</fullName>
    </recommendedName>
</protein>
<dbReference type="OrthoDB" id="262841at2759"/>
<feature type="region of interest" description="Disordered" evidence="1">
    <location>
        <begin position="90"/>
        <end position="114"/>
    </location>
</feature>
<comment type="caution">
    <text evidence="3">The sequence shown here is derived from an EMBL/GenBank/DDBJ whole genome shotgun (WGS) entry which is preliminary data.</text>
</comment>
<dbReference type="KEGG" id="lmat:92517415"/>
<keyword evidence="2" id="KW-0812">Transmembrane</keyword>
<organism evidence="3 4">
    <name type="scientific">Leishmania martiniquensis</name>
    <dbReference type="NCBI Taxonomy" id="1580590"/>
    <lineage>
        <taxon>Eukaryota</taxon>
        <taxon>Discoba</taxon>
        <taxon>Euglenozoa</taxon>
        <taxon>Kinetoplastea</taxon>
        <taxon>Metakinetoplastina</taxon>
        <taxon>Trypanosomatida</taxon>
        <taxon>Trypanosomatidae</taxon>
        <taxon>Leishmaniinae</taxon>
        <taxon>Leishmania</taxon>
    </lineage>
</organism>
<name>A0A836KTU7_9TRYP</name>
<reference evidence="4" key="2">
    <citation type="journal article" date="2021" name="Sci. Data">
        <title>Chromosome-scale genome sequencing, assembly and annotation of six genomes from subfamily Leishmaniinae.</title>
        <authorList>
            <person name="Almutairi H."/>
            <person name="Urbaniak M.D."/>
            <person name="Bates M.D."/>
            <person name="Jariyapan N."/>
            <person name="Kwakye-Nuako G."/>
            <person name="Thomaz Soccol V."/>
            <person name="Al-Salem W.S."/>
            <person name="Dillon R.J."/>
            <person name="Bates P.A."/>
            <person name="Gatherer D."/>
        </authorList>
    </citation>
    <scope>NUCLEOTIDE SEQUENCE [LARGE SCALE GENOMIC DNA]</scope>
</reference>
<dbReference type="AlphaFoldDB" id="A0A836KTU7"/>
<evidence type="ECO:0000256" key="2">
    <source>
        <dbReference type="SAM" id="Phobius"/>
    </source>
</evidence>
<proteinExistence type="predicted"/>
<keyword evidence="4" id="KW-1185">Reference proteome</keyword>
<feature type="transmembrane region" description="Helical" evidence="2">
    <location>
        <begin position="38"/>
        <end position="54"/>
    </location>
</feature>
<evidence type="ECO:0000313" key="3">
    <source>
        <dbReference type="EMBL" id="KAG5485452.1"/>
    </source>
</evidence>
<keyword evidence="2" id="KW-1133">Transmembrane helix</keyword>
<dbReference type="Proteomes" id="UP000673552">
    <property type="component" value="Unassembled WGS sequence"/>
</dbReference>
<dbReference type="EMBL" id="JAFEUZ010000009">
    <property type="protein sequence ID" value="KAG5485452.1"/>
    <property type="molecule type" value="Genomic_DNA"/>
</dbReference>
<dbReference type="GeneID" id="92517415"/>
<gene>
    <name evidence="3" type="ORF">LSCM1_07536</name>
</gene>
<dbReference type="RefSeq" id="XP_067180748.1">
    <property type="nucleotide sequence ID" value="XM_067324903.1"/>
</dbReference>
<sequence>MSRHFTGRAEAERTTGLAYLLSPTRTVSPGELRFRRHAYARGACMIVMVLYFVYCNPEYSYVYTALRQRCGWDMEKSMFPQYLKLEPSQAPGALSASEGPRQHAQQPIPPRSPF</sequence>
<evidence type="ECO:0000313" key="4">
    <source>
        <dbReference type="Proteomes" id="UP000673552"/>
    </source>
</evidence>
<keyword evidence="2" id="KW-0472">Membrane</keyword>